<dbReference type="InterPro" id="IPR038488">
    <property type="entry name" value="Integrase_DNA-bd_sf"/>
</dbReference>
<keyword evidence="2" id="KW-0229">DNA integration</keyword>
<protein>
    <recommendedName>
        <fullName evidence="3">Integrase DNA-binding domain-containing protein</fullName>
    </recommendedName>
</protein>
<proteinExistence type="inferred from homology"/>
<dbReference type="PANTHER" id="PTHR30629:SF2">
    <property type="entry name" value="PROPHAGE INTEGRASE INTS-RELATED"/>
    <property type="match status" value="1"/>
</dbReference>
<dbReference type="Proteomes" id="UP000183287">
    <property type="component" value="Unassembled WGS sequence"/>
</dbReference>
<accession>A0A1I4WPM5</accession>
<name>A0A1I4WPM5_9PROT</name>
<dbReference type="PANTHER" id="PTHR30629">
    <property type="entry name" value="PROPHAGE INTEGRASE"/>
    <property type="match status" value="1"/>
</dbReference>
<dbReference type="AlphaFoldDB" id="A0A1I4WPM5"/>
<sequence>MWSSSRLSPTRLSMTLTKTIIDKAEYIGDSATGERCVIWDGSLAGFGLRVYPAGKKSFILSYRYNGRKRLIIIGQYVLLTLEQARKEAKKYLVDVIQGDDPLLETKKEGACR</sequence>
<reference evidence="5" key="1">
    <citation type="submission" date="2016-10" db="EMBL/GenBank/DDBJ databases">
        <authorList>
            <person name="Varghese N."/>
            <person name="Submissions S."/>
        </authorList>
    </citation>
    <scope>NUCLEOTIDE SEQUENCE [LARGE SCALE GENOMIC DNA]</scope>
    <source>
        <strain evidence="5">Nm44</strain>
    </source>
</reference>
<evidence type="ECO:0000313" key="4">
    <source>
        <dbReference type="EMBL" id="SFN15133.1"/>
    </source>
</evidence>
<dbReference type="InterPro" id="IPR050808">
    <property type="entry name" value="Phage_Integrase"/>
</dbReference>
<evidence type="ECO:0000256" key="2">
    <source>
        <dbReference type="ARBA" id="ARBA00022908"/>
    </source>
</evidence>
<evidence type="ECO:0000259" key="3">
    <source>
        <dbReference type="Pfam" id="PF13356"/>
    </source>
</evidence>
<dbReference type="InterPro" id="IPR025166">
    <property type="entry name" value="Integrase_DNA_bind_dom"/>
</dbReference>
<evidence type="ECO:0000313" key="5">
    <source>
        <dbReference type="Proteomes" id="UP000183287"/>
    </source>
</evidence>
<dbReference type="Pfam" id="PF13356">
    <property type="entry name" value="Arm-DNA-bind_3"/>
    <property type="match status" value="1"/>
</dbReference>
<organism evidence="4 5">
    <name type="scientific">Nitrosomonas communis</name>
    <dbReference type="NCBI Taxonomy" id="44574"/>
    <lineage>
        <taxon>Bacteria</taxon>
        <taxon>Pseudomonadati</taxon>
        <taxon>Pseudomonadota</taxon>
        <taxon>Betaproteobacteria</taxon>
        <taxon>Nitrosomonadales</taxon>
        <taxon>Nitrosomonadaceae</taxon>
        <taxon>Nitrosomonas</taxon>
    </lineage>
</organism>
<feature type="domain" description="Integrase DNA-binding" evidence="3">
    <location>
        <begin position="16"/>
        <end position="107"/>
    </location>
</feature>
<keyword evidence="5" id="KW-1185">Reference proteome</keyword>
<comment type="similarity">
    <text evidence="1">Belongs to the 'phage' integrase family.</text>
</comment>
<dbReference type="EMBL" id="FOUB01000115">
    <property type="protein sequence ID" value="SFN15133.1"/>
    <property type="molecule type" value="Genomic_DNA"/>
</dbReference>
<dbReference type="OrthoDB" id="9775880at2"/>
<dbReference type="Gene3D" id="3.30.160.390">
    <property type="entry name" value="Integrase, DNA-binding domain"/>
    <property type="match status" value="1"/>
</dbReference>
<gene>
    <name evidence="4" type="ORF">SAMN05421863_11154</name>
</gene>
<evidence type="ECO:0000256" key="1">
    <source>
        <dbReference type="ARBA" id="ARBA00008857"/>
    </source>
</evidence>
<dbReference type="GO" id="GO:0015074">
    <property type="term" value="P:DNA integration"/>
    <property type="evidence" value="ECO:0007669"/>
    <property type="project" value="UniProtKB-KW"/>
</dbReference>